<accession>A0ABW1IQ81</accession>
<name>A0ABW1IQ81_9BACL</name>
<keyword evidence="2" id="KW-1185">Reference proteome</keyword>
<reference evidence="2" key="1">
    <citation type="journal article" date="2019" name="Int. J. Syst. Evol. Microbiol.">
        <title>The Global Catalogue of Microorganisms (GCM) 10K type strain sequencing project: providing services to taxonomists for standard genome sequencing and annotation.</title>
        <authorList>
            <consortium name="The Broad Institute Genomics Platform"/>
            <consortium name="The Broad Institute Genome Sequencing Center for Infectious Disease"/>
            <person name="Wu L."/>
            <person name="Ma J."/>
        </authorList>
    </citation>
    <scope>NUCLEOTIDE SEQUENCE [LARGE SCALE GENOMIC DNA]</scope>
    <source>
        <strain evidence="2">CCM 8749</strain>
    </source>
</reference>
<dbReference type="RefSeq" id="WP_379894607.1">
    <property type="nucleotide sequence ID" value="NZ_CBCSCT010000046.1"/>
</dbReference>
<sequence>MNSQVKVPKGDEKITIELTVKEAIALTGVRFNGEPQLKRAATKKLMEQLDQTALH</sequence>
<dbReference type="EMBL" id="JBHSQV010000157">
    <property type="protein sequence ID" value="MFC5987259.1"/>
    <property type="molecule type" value="Genomic_DNA"/>
</dbReference>
<evidence type="ECO:0000313" key="1">
    <source>
        <dbReference type="EMBL" id="MFC5987259.1"/>
    </source>
</evidence>
<dbReference type="Proteomes" id="UP001596250">
    <property type="component" value="Unassembled WGS sequence"/>
</dbReference>
<evidence type="ECO:0000313" key="2">
    <source>
        <dbReference type="Proteomes" id="UP001596250"/>
    </source>
</evidence>
<comment type="caution">
    <text evidence="1">The sequence shown here is derived from an EMBL/GenBank/DDBJ whole genome shotgun (WGS) entry which is preliminary data.</text>
</comment>
<protein>
    <submittedName>
        <fullName evidence="1">Uncharacterized protein</fullName>
    </submittedName>
</protein>
<organism evidence="1 2">
    <name type="scientific">Marinicrinis lubricantis</name>
    <dbReference type="NCBI Taxonomy" id="2086470"/>
    <lineage>
        <taxon>Bacteria</taxon>
        <taxon>Bacillati</taxon>
        <taxon>Bacillota</taxon>
        <taxon>Bacilli</taxon>
        <taxon>Bacillales</taxon>
        <taxon>Paenibacillaceae</taxon>
    </lineage>
</organism>
<proteinExistence type="predicted"/>
<gene>
    <name evidence="1" type="ORF">ACFPXP_12670</name>
</gene>